<dbReference type="Gene3D" id="1.10.1660.10">
    <property type="match status" value="1"/>
</dbReference>
<dbReference type="InterPro" id="IPR009061">
    <property type="entry name" value="DNA-bd_dom_put_sf"/>
</dbReference>
<gene>
    <name evidence="3" type="ORF">BJ970_001249</name>
</gene>
<dbReference type="GO" id="GO:0003677">
    <property type="term" value="F:DNA binding"/>
    <property type="evidence" value="ECO:0007669"/>
    <property type="project" value="UniProtKB-KW"/>
</dbReference>
<comment type="caution">
    <text evidence="3">The sequence shown here is derived from an EMBL/GenBank/DDBJ whole genome shotgun (WGS) entry which is preliminary data.</text>
</comment>
<dbReference type="PRINTS" id="PR00040">
    <property type="entry name" value="HTHMERR"/>
</dbReference>
<dbReference type="InterPro" id="IPR000551">
    <property type="entry name" value="MerR-type_HTH_dom"/>
</dbReference>
<organism evidence="3 4">
    <name type="scientific">Saccharopolyspora phatthalungensis</name>
    <dbReference type="NCBI Taxonomy" id="664693"/>
    <lineage>
        <taxon>Bacteria</taxon>
        <taxon>Bacillati</taxon>
        <taxon>Actinomycetota</taxon>
        <taxon>Actinomycetes</taxon>
        <taxon>Pseudonocardiales</taxon>
        <taxon>Pseudonocardiaceae</taxon>
        <taxon>Saccharopolyspora</taxon>
    </lineage>
</organism>
<dbReference type="Pfam" id="PF13411">
    <property type="entry name" value="MerR_1"/>
    <property type="match status" value="1"/>
</dbReference>
<dbReference type="GO" id="GO:0003700">
    <property type="term" value="F:DNA-binding transcription factor activity"/>
    <property type="evidence" value="ECO:0007669"/>
    <property type="project" value="InterPro"/>
</dbReference>
<feature type="domain" description="HTH merR-type" evidence="2">
    <location>
        <begin position="11"/>
        <end position="80"/>
    </location>
</feature>
<sequence length="257" mass="29141">MTGTGDGKQPRWSVGALAKATGLTVRTLHHYDELCLLRPGGRTPSGHRRYTEQDLRRLYQIRLLRQLGMSLDEIGDVLAEDDPGILREVLTGHLTQLDDQARRLAALRHRTRNLLEQLDGSSRPEPGEFLSMLGRMSTVDQYITEEQHAFLDERAEELGADGRRQLDAEWPLVAAKLAQHYLDNDPVDDPEVQRTTRRLFELVELFTGGEPAIRESMVRFFREQGPTIPPGVTGEQQEIGEELLDYVDRAYAALSRE</sequence>
<dbReference type="EMBL" id="JACHIW010000001">
    <property type="protein sequence ID" value="MBB5153715.1"/>
    <property type="molecule type" value="Genomic_DNA"/>
</dbReference>
<dbReference type="CDD" id="cd01106">
    <property type="entry name" value="HTH_TipAL-Mta"/>
    <property type="match status" value="1"/>
</dbReference>
<evidence type="ECO:0000313" key="3">
    <source>
        <dbReference type="EMBL" id="MBB5153715.1"/>
    </source>
</evidence>
<protein>
    <submittedName>
        <fullName evidence="3">DNA-binding transcriptional MerR regulator</fullName>
    </submittedName>
</protein>
<dbReference type="PANTHER" id="PTHR30204:SF90">
    <property type="entry name" value="HTH-TYPE TRANSCRIPTIONAL ACTIVATOR MTA"/>
    <property type="match status" value="1"/>
</dbReference>
<keyword evidence="4" id="KW-1185">Reference proteome</keyword>
<dbReference type="InterPro" id="IPR012925">
    <property type="entry name" value="TipAS_dom"/>
</dbReference>
<proteinExistence type="predicted"/>
<dbReference type="RefSeq" id="WP_184724887.1">
    <property type="nucleotide sequence ID" value="NZ_JACHIW010000001.1"/>
</dbReference>
<evidence type="ECO:0000313" key="4">
    <source>
        <dbReference type="Proteomes" id="UP000584374"/>
    </source>
</evidence>
<accession>A0A840Q5Q7</accession>
<dbReference type="PROSITE" id="PS50937">
    <property type="entry name" value="HTH_MERR_2"/>
    <property type="match status" value="1"/>
</dbReference>
<dbReference type="Pfam" id="PF07739">
    <property type="entry name" value="TipAS"/>
    <property type="match status" value="1"/>
</dbReference>
<evidence type="ECO:0000256" key="1">
    <source>
        <dbReference type="ARBA" id="ARBA00023125"/>
    </source>
</evidence>
<dbReference type="AlphaFoldDB" id="A0A840Q5Q7"/>
<reference evidence="3 4" key="1">
    <citation type="submission" date="2020-08" db="EMBL/GenBank/DDBJ databases">
        <title>Sequencing the genomes of 1000 actinobacteria strains.</title>
        <authorList>
            <person name="Klenk H.-P."/>
        </authorList>
    </citation>
    <scope>NUCLEOTIDE SEQUENCE [LARGE SCALE GENOMIC DNA]</scope>
    <source>
        <strain evidence="3 4">DSM 45584</strain>
    </source>
</reference>
<dbReference type="Proteomes" id="UP000584374">
    <property type="component" value="Unassembled WGS sequence"/>
</dbReference>
<dbReference type="SUPFAM" id="SSF46955">
    <property type="entry name" value="Putative DNA-binding domain"/>
    <property type="match status" value="1"/>
</dbReference>
<dbReference type="InterPro" id="IPR047057">
    <property type="entry name" value="MerR_fam"/>
</dbReference>
<dbReference type="PANTHER" id="PTHR30204">
    <property type="entry name" value="REDOX-CYCLING DRUG-SENSING TRANSCRIPTIONAL ACTIVATOR SOXR"/>
    <property type="match status" value="1"/>
</dbReference>
<keyword evidence="1 3" id="KW-0238">DNA-binding</keyword>
<name>A0A840Q5Q7_9PSEU</name>
<evidence type="ECO:0000259" key="2">
    <source>
        <dbReference type="PROSITE" id="PS50937"/>
    </source>
</evidence>
<dbReference type="SMART" id="SM00422">
    <property type="entry name" value="HTH_MERR"/>
    <property type="match status" value="1"/>
</dbReference>